<reference evidence="3" key="3">
    <citation type="journal article" date="2019" name="Microbiol. Resour. Announc.">
        <title>Draft Genome Sequences of Type Strains of Gordonibacter faecihominis, Paraeggerthella hongkongensis, Parvibacter caecicola,Slackia equolifaciens, Slackia faecicanis, and Slackia isoflavoniconvertens.</title>
        <authorList>
            <person name="Danylec N."/>
            <person name="Stoll D.A."/>
            <person name="Dotsch A."/>
            <person name="Huch M."/>
        </authorList>
    </citation>
    <scope>NUCLEOTIDE SEQUENCE</scope>
    <source>
        <strain evidence="3">DSM 22006</strain>
    </source>
</reference>
<dbReference type="InterPro" id="IPR027417">
    <property type="entry name" value="P-loop_NTPase"/>
</dbReference>
<dbReference type="PANTHER" id="PTHR13696">
    <property type="entry name" value="P-LOOP CONTAINING NUCLEOSIDE TRIPHOSPHATE HYDROLASE"/>
    <property type="match status" value="1"/>
</dbReference>
<reference evidence="2 4" key="1">
    <citation type="journal article" date="2018" name="Elife">
        <title>Discovery and characterization of a prevalent human gut bacterial enzyme sufficient for the inactivation of a family of plant toxins.</title>
        <authorList>
            <person name="Koppel N."/>
            <person name="Bisanz J.E."/>
            <person name="Pandelia M.E."/>
            <person name="Turnbaugh P.J."/>
            <person name="Balskus E.P."/>
        </authorList>
    </citation>
    <scope>NUCLEOTIDE SEQUENCE [LARGE SCALE GENOMIC DNA]</scope>
    <source>
        <strain evidence="2 4">OB21 GAM31</strain>
    </source>
</reference>
<dbReference type="Pfam" id="PF13614">
    <property type="entry name" value="AAA_31"/>
    <property type="match status" value="1"/>
</dbReference>
<dbReference type="Proteomes" id="UP000271472">
    <property type="component" value="Unassembled WGS sequence"/>
</dbReference>
<dbReference type="AlphaFoldDB" id="A0A369L6H4"/>
<dbReference type="GeneID" id="98663231"/>
<proteinExistence type="predicted"/>
<evidence type="ECO:0000313" key="4">
    <source>
        <dbReference type="Proteomes" id="UP000253975"/>
    </source>
</evidence>
<dbReference type="RefSeq" id="WP_114616363.1">
    <property type="nucleotide sequence ID" value="NZ_DAWAQT010000028.1"/>
</dbReference>
<organism evidence="2 4">
    <name type="scientific">Slackia isoflavoniconvertens</name>
    <dbReference type="NCBI Taxonomy" id="572010"/>
    <lineage>
        <taxon>Bacteria</taxon>
        <taxon>Bacillati</taxon>
        <taxon>Actinomycetota</taxon>
        <taxon>Coriobacteriia</taxon>
        <taxon>Eggerthellales</taxon>
        <taxon>Eggerthellaceae</taxon>
        <taxon>Slackia</taxon>
    </lineage>
</organism>
<reference evidence="5" key="2">
    <citation type="submission" date="2018-05" db="EMBL/GenBank/DDBJ databases">
        <title>Genome Sequencing of selected type strains of the family Eggerthellaceae.</title>
        <authorList>
            <person name="Danylec N."/>
            <person name="Stoll D.A."/>
            <person name="Doetsch A."/>
            <person name="Huch M."/>
        </authorList>
    </citation>
    <scope>NUCLEOTIDE SEQUENCE [LARGE SCALE GENOMIC DNA]</scope>
    <source>
        <strain evidence="5">DSM 22006</strain>
    </source>
</reference>
<dbReference type="EMBL" id="PPTO01000024">
    <property type="protein sequence ID" value="RDB54904.1"/>
    <property type="molecule type" value="Genomic_DNA"/>
</dbReference>
<comment type="caution">
    <text evidence="2">The sequence shown here is derived from an EMBL/GenBank/DDBJ whole genome shotgun (WGS) entry which is preliminary data.</text>
</comment>
<protein>
    <submittedName>
        <fullName evidence="2">ATPase</fullName>
    </submittedName>
</protein>
<dbReference type="SUPFAM" id="SSF52540">
    <property type="entry name" value="P-loop containing nucleoside triphosphate hydrolases"/>
    <property type="match status" value="1"/>
</dbReference>
<evidence type="ECO:0000313" key="2">
    <source>
        <dbReference type="EMBL" id="RDB54904.1"/>
    </source>
</evidence>
<gene>
    <name evidence="2" type="ORF">C1881_09930</name>
    <name evidence="3" type="ORF">DMP05_08595</name>
</gene>
<feature type="domain" description="AAA" evidence="1">
    <location>
        <begin position="3"/>
        <end position="174"/>
    </location>
</feature>
<evidence type="ECO:0000313" key="5">
    <source>
        <dbReference type="Proteomes" id="UP000271472"/>
    </source>
</evidence>
<dbReference type="InterPro" id="IPR025669">
    <property type="entry name" value="AAA_dom"/>
</dbReference>
<dbReference type="Proteomes" id="UP000253975">
    <property type="component" value="Unassembled WGS sequence"/>
</dbReference>
<name>A0A369L6H4_9ACTN</name>
<dbReference type="Gene3D" id="3.40.50.300">
    <property type="entry name" value="P-loop containing nucleotide triphosphate hydrolases"/>
    <property type="match status" value="1"/>
</dbReference>
<sequence>MGKTYSVANRKGGCSKTTTVGALASGLNELGCKVLVIDMDPQGNISDWAGFNTDGQNTTYEVITNRCEASEAIYETKHYDLMPADNDLFASETELANAIDRYEHMRDALKSVKDDYDFILIDTPPNLSTLSINAFVASDGGIIVTTDTGAFSTKGMNDLAETLAMVSKKLNPQAKVIGILLTRFNPRFNAMKVMREVTEKFSAYFEAPVYDTFIRQSVAVMECQMESVDLFDAPKQSAAIADYRAFVAEFLHNESAKEQESEK</sequence>
<keyword evidence="5" id="KW-1185">Reference proteome</keyword>
<dbReference type="OrthoDB" id="345269at2"/>
<accession>A0A369L6H4</accession>
<dbReference type="PANTHER" id="PTHR13696:SF99">
    <property type="entry name" value="COBYRINIC ACID AC-DIAMIDE SYNTHASE"/>
    <property type="match status" value="1"/>
</dbReference>
<dbReference type="EMBL" id="QIBZ01000018">
    <property type="protein sequence ID" value="RNM33270.1"/>
    <property type="molecule type" value="Genomic_DNA"/>
</dbReference>
<dbReference type="CDD" id="cd02042">
    <property type="entry name" value="ParAB_family"/>
    <property type="match status" value="1"/>
</dbReference>
<evidence type="ECO:0000313" key="3">
    <source>
        <dbReference type="EMBL" id="RNM33270.1"/>
    </source>
</evidence>
<dbReference type="InterPro" id="IPR050678">
    <property type="entry name" value="DNA_Partitioning_ATPase"/>
</dbReference>
<evidence type="ECO:0000259" key="1">
    <source>
        <dbReference type="Pfam" id="PF13614"/>
    </source>
</evidence>